<dbReference type="GO" id="GO:0005634">
    <property type="term" value="C:nucleus"/>
    <property type="evidence" value="ECO:0007669"/>
    <property type="project" value="UniProtKB-SubCell"/>
</dbReference>
<feature type="region of interest" description="Disordered" evidence="7">
    <location>
        <begin position="559"/>
        <end position="615"/>
    </location>
</feature>
<dbReference type="PROSITE" id="PS50960">
    <property type="entry name" value="HTH_PSQ"/>
    <property type="match status" value="1"/>
</dbReference>
<feature type="compositionally biased region" description="Low complexity" evidence="7">
    <location>
        <begin position="682"/>
        <end position="694"/>
    </location>
</feature>
<dbReference type="Gene3D" id="1.10.10.60">
    <property type="entry name" value="Homeodomain-like"/>
    <property type="match status" value="2"/>
</dbReference>
<dbReference type="PANTHER" id="PTHR21545">
    <property type="entry name" value="TRANSCRIPTION FACTOR MLR1/2"/>
    <property type="match status" value="1"/>
</dbReference>
<feature type="compositionally biased region" description="Low complexity" evidence="7">
    <location>
        <begin position="309"/>
        <end position="322"/>
    </location>
</feature>
<proteinExistence type="predicted"/>
<dbReference type="InterPro" id="IPR007889">
    <property type="entry name" value="HTH_Psq"/>
</dbReference>
<accession>A0A914WYX3</accession>
<dbReference type="SUPFAM" id="SSF46689">
    <property type="entry name" value="Homeodomain-like"/>
    <property type="match status" value="2"/>
</dbReference>
<feature type="region of interest" description="Disordered" evidence="7">
    <location>
        <begin position="299"/>
        <end position="382"/>
    </location>
</feature>
<evidence type="ECO:0000256" key="7">
    <source>
        <dbReference type="SAM" id="MobiDB-lite"/>
    </source>
</evidence>
<keyword evidence="5 6" id="KW-0539">Nucleus</keyword>
<keyword evidence="4" id="KW-0804">Transcription</keyword>
<keyword evidence="3 6" id="KW-0238">DNA-binding</keyword>
<dbReference type="InterPro" id="IPR009057">
    <property type="entry name" value="Homeodomain-like_sf"/>
</dbReference>
<dbReference type="FunFam" id="1.10.10.60:FF:000019">
    <property type="entry name" value="Ligand-dependent corepressor isoform 1"/>
    <property type="match status" value="1"/>
</dbReference>
<dbReference type="Proteomes" id="UP000887566">
    <property type="component" value="Unplaced"/>
</dbReference>
<evidence type="ECO:0000259" key="8">
    <source>
        <dbReference type="PROSITE" id="PS50960"/>
    </source>
</evidence>
<comment type="subcellular location">
    <subcellularLocation>
        <location evidence="1 6">Nucleus</location>
    </subcellularLocation>
</comment>
<protein>
    <submittedName>
        <fullName evidence="10">HTH psq-type domain-containing protein</fullName>
    </submittedName>
</protein>
<evidence type="ECO:0000313" key="9">
    <source>
        <dbReference type="Proteomes" id="UP000887566"/>
    </source>
</evidence>
<dbReference type="WBParaSite" id="PSAMB.scaffold5346size19103.g26421.t1">
    <property type="protein sequence ID" value="PSAMB.scaffold5346size19103.g26421.t1"/>
    <property type="gene ID" value="PSAMB.scaffold5346size19103.g26421"/>
</dbReference>
<feature type="domain" description="HTH psq-type" evidence="8">
    <location>
        <begin position="604"/>
        <end position="656"/>
    </location>
</feature>
<feature type="compositionally biased region" description="Basic and acidic residues" evidence="7">
    <location>
        <begin position="571"/>
        <end position="586"/>
    </location>
</feature>
<dbReference type="GO" id="GO:0003677">
    <property type="term" value="F:DNA binding"/>
    <property type="evidence" value="ECO:0007669"/>
    <property type="project" value="UniProtKB-UniRule"/>
</dbReference>
<sequence>MATSGAPNDCGVRCFNERKTYCKDLQKWGRNLLYMIGQGRSSGDAAGACLDNVRRPRIGRRKRRGCHQQIVISPNSANGAHQRGPGRYADGGRATRDTADCRHLGKSGLEQVAKHMTDRRQWAHISPFLDERAEHKRPAADWNPCDICPVCAGRRFSSMDAAEMSGLDTDATLLISTKSAKQELLSVKAEVCGDDDRPKLNFDHIFSNVVADAAQSNAFSQMFAPPMFPPMAPFFGIGSSYLQQLFQWSAGLGGGPSFNWNPYLNPVMQMTGGGSLDLGFPSIPQQAIPSPAAAATAVAVPTSGKSDKTLTPTIKPLKTPQPQSTPAVAVPPTSTSKRETSSPAVAVVAASTGDEQPLDLSRKPAKANDISSASSSSLSSKQLKAERAKCDSVVASSKALDLAPMCRTKSPVALPTAAANGVVPLPTVKRTYSQADLDAAVKDIRCGRLGTRRASVVYGIPRSTLRNKIYKLEAAEEQNGETPTYKKGRRGASNVCISTSPLVTTVQNDSPPSDRSDEGSSNQFTLSWDHLGQAAAAAAANSDWTHALWSSFMRQQQPATFPADAATAMSSKERSSADEKHADSRSPADSVGSGSGQQDWKRSRPKRGQYRRYDKDALDEAVKSVRRGEMSVHRAGSYYGVPHSTLEYKVKERNLLRAKKRAHLAGESVVKTSTSDGEVDGEASSAEGSLSAAEKGSDALLGAAAAAADSILNLSSCSSHNGQQQSVAESLSAP</sequence>
<feature type="compositionally biased region" description="Low complexity" evidence="7">
    <location>
        <begin position="371"/>
        <end position="380"/>
    </location>
</feature>
<evidence type="ECO:0000256" key="4">
    <source>
        <dbReference type="ARBA" id="ARBA00023163"/>
    </source>
</evidence>
<feature type="region of interest" description="Disordered" evidence="7">
    <location>
        <begin position="75"/>
        <end position="95"/>
    </location>
</feature>
<evidence type="ECO:0000256" key="5">
    <source>
        <dbReference type="ARBA" id="ARBA00023242"/>
    </source>
</evidence>
<feature type="region of interest" description="Disordered" evidence="7">
    <location>
        <begin position="477"/>
        <end position="524"/>
    </location>
</feature>
<dbReference type="GO" id="GO:0006357">
    <property type="term" value="P:regulation of transcription by RNA polymerase II"/>
    <property type="evidence" value="ECO:0007669"/>
    <property type="project" value="TreeGrafter"/>
</dbReference>
<feature type="DNA-binding region" description="H-T-H motif" evidence="6">
    <location>
        <begin position="632"/>
        <end position="652"/>
    </location>
</feature>
<organism evidence="9 10">
    <name type="scientific">Plectus sambesii</name>
    <dbReference type="NCBI Taxonomy" id="2011161"/>
    <lineage>
        <taxon>Eukaryota</taxon>
        <taxon>Metazoa</taxon>
        <taxon>Ecdysozoa</taxon>
        <taxon>Nematoda</taxon>
        <taxon>Chromadorea</taxon>
        <taxon>Plectida</taxon>
        <taxon>Plectina</taxon>
        <taxon>Plectoidea</taxon>
        <taxon>Plectidae</taxon>
        <taxon>Plectus</taxon>
    </lineage>
</organism>
<evidence type="ECO:0000256" key="1">
    <source>
        <dbReference type="ARBA" id="ARBA00004123"/>
    </source>
</evidence>
<evidence type="ECO:0000256" key="3">
    <source>
        <dbReference type="ARBA" id="ARBA00023125"/>
    </source>
</evidence>
<feature type="region of interest" description="Disordered" evidence="7">
    <location>
        <begin position="665"/>
        <end position="694"/>
    </location>
</feature>
<evidence type="ECO:0000256" key="6">
    <source>
        <dbReference type="PROSITE-ProRule" id="PRU00320"/>
    </source>
</evidence>
<keyword evidence="9" id="KW-1185">Reference proteome</keyword>
<name>A0A914WYX3_9BILA</name>
<reference evidence="10" key="1">
    <citation type="submission" date="2022-11" db="UniProtKB">
        <authorList>
            <consortium name="WormBaseParasite"/>
        </authorList>
    </citation>
    <scope>IDENTIFICATION</scope>
</reference>
<dbReference type="PANTHER" id="PTHR21545:SF13">
    <property type="entry name" value="ECDYSONE-INDUCED PROTEIN 93F, ISOFORM C"/>
    <property type="match status" value="1"/>
</dbReference>
<evidence type="ECO:0000256" key="2">
    <source>
        <dbReference type="ARBA" id="ARBA00023015"/>
    </source>
</evidence>
<evidence type="ECO:0000313" key="10">
    <source>
        <dbReference type="WBParaSite" id="PSAMB.scaffold5346size19103.g26421.t1"/>
    </source>
</evidence>
<feature type="compositionally biased region" description="Polar residues" evidence="7">
    <location>
        <begin position="495"/>
        <end position="511"/>
    </location>
</feature>
<keyword evidence="2" id="KW-0805">Transcription regulation</keyword>
<dbReference type="Pfam" id="PF05225">
    <property type="entry name" value="HTH_psq"/>
    <property type="match status" value="2"/>
</dbReference>
<dbReference type="AlphaFoldDB" id="A0A914WYX3"/>